<dbReference type="GO" id="GO:0006307">
    <property type="term" value="P:DNA alkylation repair"/>
    <property type="evidence" value="ECO:0007669"/>
    <property type="project" value="InterPro"/>
</dbReference>
<dbReference type="PANTHER" id="PTHR31212:SF4">
    <property type="entry name" value="ALPHA-KETOGLUTARATE-DEPENDENT DIOXYGENASE ALKB HOMOLOG 3"/>
    <property type="match status" value="1"/>
</dbReference>
<dbReference type="InterPro" id="IPR032854">
    <property type="entry name" value="ALKBH3"/>
</dbReference>
<dbReference type="InterPro" id="IPR027450">
    <property type="entry name" value="AlkB-like"/>
</dbReference>
<dbReference type="Gene3D" id="2.60.120.590">
    <property type="entry name" value="Alpha-ketoglutarate-dependent dioxygenase AlkB-like"/>
    <property type="match status" value="1"/>
</dbReference>
<dbReference type="AlphaFoldDB" id="A0A6B2LI06"/>
<dbReference type="PROSITE" id="PS51471">
    <property type="entry name" value="FE2OG_OXY"/>
    <property type="match status" value="1"/>
</dbReference>
<name>A0A6B2LI06_9EUKA</name>
<protein>
    <recommendedName>
        <fullName evidence="1">Fe2OG dioxygenase domain-containing protein</fullName>
    </recommendedName>
</protein>
<dbReference type="SUPFAM" id="SSF51197">
    <property type="entry name" value="Clavaminate synthase-like"/>
    <property type="match status" value="1"/>
</dbReference>
<dbReference type="GO" id="GO:0051213">
    <property type="term" value="F:dioxygenase activity"/>
    <property type="evidence" value="ECO:0007669"/>
    <property type="project" value="InterPro"/>
</dbReference>
<proteinExistence type="predicted"/>
<dbReference type="EMBL" id="GIBP01007770">
    <property type="protein sequence ID" value="NDV36739.1"/>
    <property type="molecule type" value="Transcribed_RNA"/>
</dbReference>
<dbReference type="Pfam" id="PF13532">
    <property type="entry name" value="2OG-FeII_Oxy_2"/>
    <property type="match status" value="1"/>
</dbReference>
<accession>A0A6B2LI06</accession>
<reference evidence="2" key="1">
    <citation type="journal article" date="2020" name="J. Eukaryot. Microbiol.">
        <title>De novo Sequencing, Assembly and Annotation of the Transcriptome for the Free-Living Testate Amoeba Arcella intermedia.</title>
        <authorList>
            <person name="Ribeiro G.M."/>
            <person name="Porfirio-Sousa A.L."/>
            <person name="Maurer-Alcala X.X."/>
            <person name="Katz L.A."/>
            <person name="Lahr D.J.G."/>
        </authorList>
    </citation>
    <scope>NUCLEOTIDE SEQUENCE</scope>
</reference>
<sequence>MTTGDTREKFAISEDVVSPSWTAGMSPEGLGEHRDIFEKLREKIRDKCGRNPNYALFNIYRDGRDNITWHADNMEGVQEGSSIYSLSFGAERRFQYRPYVPGYRGRTESYPVLTTVIANNALLVMGPQTNEFWCHCVPVEEGMEKERVNITFRFLKKYEGAWVVPEDGIGTANYKRLELKFNSFKKGEHPIFDNPTFLKMQPIQ</sequence>
<feature type="domain" description="Fe2OG dioxygenase" evidence="1">
    <location>
        <begin position="51"/>
        <end position="156"/>
    </location>
</feature>
<dbReference type="PANTHER" id="PTHR31212">
    <property type="entry name" value="ALPHA-KETOGLUTARATE-DEPENDENT DIOXYGENASE ALKB HOMOLOG 3"/>
    <property type="match status" value="1"/>
</dbReference>
<dbReference type="InterPro" id="IPR037151">
    <property type="entry name" value="AlkB-like_sf"/>
</dbReference>
<organism evidence="2">
    <name type="scientific">Arcella intermedia</name>
    <dbReference type="NCBI Taxonomy" id="1963864"/>
    <lineage>
        <taxon>Eukaryota</taxon>
        <taxon>Amoebozoa</taxon>
        <taxon>Tubulinea</taxon>
        <taxon>Elardia</taxon>
        <taxon>Arcellinida</taxon>
        <taxon>Sphaerothecina</taxon>
        <taxon>Arcellidae</taxon>
        <taxon>Arcella</taxon>
    </lineage>
</organism>
<evidence type="ECO:0000313" key="2">
    <source>
        <dbReference type="EMBL" id="NDV36739.1"/>
    </source>
</evidence>
<evidence type="ECO:0000259" key="1">
    <source>
        <dbReference type="PROSITE" id="PS51471"/>
    </source>
</evidence>
<dbReference type="InterPro" id="IPR005123">
    <property type="entry name" value="Oxoglu/Fe-dep_dioxygenase_dom"/>
</dbReference>